<dbReference type="InterPro" id="IPR016173">
    <property type="entry name" value="D-lactate_DH_C-sub2"/>
</dbReference>
<feature type="binding site" evidence="5 7">
    <location>
        <position position="153"/>
    </location>
    <ligand>
        <name>FAD</name>
        <dbReference type="ChEBI" id="CHEBI:57692"/>
    </ligand>
</feature>
<feature type="domain" description="FAD-binding PCMH-type" evidence="9">
    <location>
        <begin position="36"/>
        <end position="206"/>
    </location>
</feature>
<keyword evidence="11" id="KW-1185">Reference proteome</keyword>
<dbReference type="Pfam" id="PF09330">
    <property type="entry name" value="Lact-deh-memb"/>
    <property type="match status" value="1"/>
</dbReference>
<name>A0A0X3U373_9RHOB</name>
<dbReference type="SUPFAM" id="SSF56176">
    <property type="entry name" value="FAD-binding/transporter-associated domain-like"/>
    <property type="match status" value="1"/>
</dbReference>
<dbReference type="InterPro" id="IPR016172">
    <property type="entry name" value="D-lactate_DH_C-sub1"/>
</dbReference>
<gene>
    <name evidence="5" type="primary">dld</name>
    <name evidence="10" type="ORF">AVO44_05375</name>
</gene>
<dbReference type="SUPFAM" id="SSF55103">
    <property type="entry name" value="FAD-linked oxidases, C-terminal domain"/>
    <property type="match status" value="1"/>
</dbReference>
<keyword evidence="5" id="KW-0997">Cell inner membrane</keyword>
<dbReference type="GO" id="GO:0006089">
    <property type="term" value="P:lactate metabolic process"/>
    <property type="evidence" value="ECO:0007669"/>
    <property type="project" value="UniProtKB-UniRule"/>
</dbReference>
<keyword evidence="5 6" id="KW-0874">Quinone</keyword>
<evidence type="ECO:0000313" key="10">
    <source>
        <dbReference type="EMBL" id="KUJ81286.1"/>
    </source>
</evidence>
<dbReference type="Gene3D" id="3.30.465.10">
    <property type="match status" value="1"/>
</dbReference>
<comment type="cofactor">
    <cofactor evidence="1 5 6 7">
        <name>FAD</name>
        <dbReference type="ChEBI" id="CHEBI:57692"/>
    </cofactor>
</comment>
<feature type="region of interest" description="Disordered" evidence="8">
    <location>
        <begin position="201"/>
        <end position="220"/>
    </location>
</feature>
<dbReference type="Gene3D" id="3.30.1370.20">
    <property type="entry name" value="D-lactate dehydrogenase, cap domain, subdomain 2"/>
    <property type="match status" value="1"/>
</dbReference>
<evidence type="ECO:0000256" key="3">
    <source>
        <dbReference type="ARBA" id="ARBA00022827"/>
    </source>
</evidence>
<comment type="similarity">
    <text evidence="5">Belongs to the quinone-dependent D-lactate dehydrogenase family.</text>
</comment>
<feature type="binding site" evidence="7">
    <location>
        <position position="250"/>
    </location>
    <ligand>
        <name>FAD</name>
        <dbReference type="ChEBI" id="CHEBI:57692"/>
    </ligand>
</feature>
<evidence type="ECO:0000256" key="6">
    <source>
        <dbReference type="PIRNR" id="PIRNR000101"/>
    </source>
</evidence>
<keyword evidence="5" id="KW-0472">Membrane</keyword>
<keyword evidence="3 5" id="KW-0274">FAD</keyword>
<dbReference type="Pfam" id="PF01565">
    <property type="entry name" value="FAD_binding_4"/>
    <property type="match status" value="1"/>
</dbReference>
<dbReference type="EC" id="1.1.5.12" evidence="5"/>
<dbReference type="Gene3D" id="3.30.70.610">
    <property type="entry name" value="D-lactate dehydrogenase, cap domain, subdomain 1"/>
    <property type="match status" value="1"/>
</dbReference>
<evidence type="ECO:0000256" key="4">
    <source>
        <dbReference type="ARBA" id="ARBA00023002"/>
    </source>
</evidence>
<dbReference type="RefSeq" id="WP_068333649.1">
    <property type="nucleotide sequence ID" value="NZ_LQBP01000002.1"/>
</dbReference>
<dbReference type="PROSITE" id="PS51387">
    <property type="entry name" value="FAD_PCMH"/>
    <property type="match status" value="1"/>
</dbReference>
<proteinExistence type="inferred from homology"/>
<dbReference type="PANTHER" id="PTHR43716">
    <property type="entry name" value="D-2-HYDROXYGLUTARATE DEHYDROGENASE, MITOCHONDRIAL"/>
    <property type="match status" value="1"/>
</dbReference>
<evidence type="ECO:0000259" key="9">
    <source>
        <dbReference type="PROSITE" id="PS51387"/>
    </source>
</evidence>
<dbReference type="InterPro" id="IPR015409">
    <property type="entry name" value="Lactate_DH_C"/>
</dbReference>
<feature type="binding site" evidence="5 7">
    <location>
        <position position="255"/>
    </location>
    <ligand>
        <name>FAD</name>
        <dbReference type="ChEBI" id="CHEBI:57692"/>
    </ligand>
</feature>
<dbReference type="GO" id="GO:0031234">
    <property type="term" value="C:extrinsic component of cytoplasmic side of plasma membrane"/>
    <property type="evidence" value="ECO:0007669"/>
    <property type="project" value="UniProtKB-UniRule"/>
</dbReference>
<keyword evidence="5" id="KW-1003">Cell membrane</keyword>
<dbReference type="GO" id="GO:0004458">
    <property type="term" value="F:D-lactate dehydrogenase (cytochrome) activity"/>
    <property type="evidence" value="ECO:0007669"/>
    <property type="project" value="UniProtKB-UniRule"/>
</dbReference>
<dbReference type="GO" id="GO:0048038">
    <property type="term" value="F:quinone binding"/>
    <property type="evidence" value="ECO:0007669"/>
    <property type="project" value="UniProtKB-KW"/>
</dbReference>
<sequence>MTNDALIKLFRSIVGSRHVLTGERATERFRRGFRSGAGQALCVVQPGGLLEQWKVLQACVAADKIVIMQASNTGLTEGSTPKGGYDRDVVLINVSRMNALHLLQGGQQVLSFPGASLFELEKQLRPLGRTPHSVIGSSSIGASILGGVCNNSGGSLCERGPSYTELALFAQITAEGELTLVNHLGLDLGNSPEEILTRLEAGDFDKNAPTPEGRNASDPDYTTILRDVDADTPSRYNNDDRLLFEASGCAGKLAVFAVRLDTFPTYDREQVFYIGTNDPADLTELRRHILKNFETLPVSAEYVHRECFDIAAKYGKDTLVMIDKLGTDRLPMFFALKGAVDSRLNKFALTRGFTDKFMQIASRLWPEHLPKFLHEFRDKYEHHLILKMHDGGIEEASGFLPGFFENRGAKFVTCTPREAKIAGLHRFAAAGAAVRYGHVHAAEVEEILALDIALRRNDRDWFETLPAEITDQLLGKVYYGHLMCHVMHQDYIVKKGCDPKKIKAAMLKILDERGAEYPAEHNVGHLYEAKPDLAAHYKRCDPTNSFNPGIGKMSKARNYGEENAA</sequence>
<dbReference type="HAMAP" id="MF_02092">
    <property type="entry name" value="DLDH_Dld"/>
    <property type="match status" value="1"/>
</dbReference>
<feature type="binding site" evidence="5 7">
    <location>
        <position position="136"/>
    </location>
    <ligand>
        <name>FAD</name>
        <dbReference type="ChEBI" id="CHEBI:57692"/>
    </ligand>
</feature>
<evidence type="ECO:0000313" key="11">
    <source>
        <dbReference type="Proteomes" id="UP000053690"/>
    </source>
</evidence>
<dbReference type="GO" id="GO:0022904">
    <property type="term" value="P:respiratory electron transport chain"/>
    <property type="evidence" value="ECO:0007669"/>
    <property type="project" value="InterPro"/>
</dbReference>
<dbReference type="PIRSF" id="PIRSF000101">
    <property type="entry name" value="D-lactate_dh"/>
    <property type="match status" value="1"/>
</dbReference>
<accession>A0A0X3U373</accession>
<dbReference type="InterPro" id="IPR016164">
    <property type="entry name" value="FAD-linked_Oxase-like_C"/>
</dbReference>
<feature type="binding site" evidence="5 7">
    <location>
        <begin position="78"/>
        <end position="79"/>
    </location>
    <ligand>
        <name>FAD</name>
        <dbReference type="ChEBI" id="CHEBI:57692"/>
    </ligand>
</feature>
<dbReference type="AlphaFoldDB" id="A0A0X3U373"/>
<protein>
    <recommendedName>
        <fullName evidence="5">Quinone-dependent D-lactate dehydrogenase</fullName>
        <ecNumber evidence="5">1.1.5.12</ecNumber>
    </recommendedName>
    <alternativeName>
        <fullName evidence="5">D-lactate dehydrogenase</fullName>
        <shortName evidence="5">D-LDH</shortName>
    </alternativeName>
</protein>
<keyword evidence="2 5" id="KW-0285">Flavoprotein</keyword>
<feature type="binding site" evidence="5 7">
    <location>
        <begin position="70"/>
        <end position="74"/>
    </location>
    <ligand>
        <name>FAD</name>
        <dbReference type="ChEBI" id="CHEBI:57692"/>
    </ligand>
</feature>
<feature type="binding site" evidence="5 7">
    <location>
        <position position="143"/>
    </location>
    <ligand>
        <name>FAD</name>
        <dbReference type="ChEBI" id="CHEBI:57692"/>
    </ligand>
</feature>
<dbReference type="InterPro" id="IPR016169">
    <property type="entry name" value="FAD-bd_PCMH_sub2"/>
</dbReference>
<comment type="catalytic activity">
    <reaction evidence="5 6">
        <text>(R)-lactate + a quinone = a quinol + pyruvate</text>
        <dbReference type="Rhea" id="RHEA:51468"/>
        <dbReference type="ChEBI" id="CHEBI:15361"/>
        <dbReference type="ChEBI" id="CHEBI:16004"/>
        <dbReference type="ChEBI" id="CHEBI:24646"/>
        <dbReference type="ChEBI" id="CHEBI:132124"/>
        <dbReference type="EC" id="1.1.5.12"/>
    </reaction>
</comment>
<comment type="caution">
    <text evidence="10">The sequence shown here is derived from an EMBL/GenBank/DDBJ whole genome shotgun (WGS) entry which is preliminary data.</text>
</comment>
<evidence type="ECO:0000256" key="7">
    <source>
        <dbReference type="PIRSR" id="PIRSR000101-1"/>
    </source>
</evidence>
<evidence type="ECO:0000256" key="8">
    <source>
        <dbReference type="SAM" id="MobiDB-lite"/>
    </source>
</evidence>
<evidence type="ECO:0000256" key="5">
    <source>
        <dbReference type="HAMAP-Rule" id="MF_02092"/>
    </source>
</evidence>
<dbReference type="PANTHER" id="PTHR43716:SF1">
    <property type="entry name" value="D-2-HYDROXYGLUTARATE DEHYDROGENASE, MITOCHONDRIAL"/>
    <property type="match status" value="1"/>
</dbReference>
<dbReference type="InterPro" id="IPR016166">
    <property type="entry name" value="FAD-bd_PCMH"/>
</dbReference>
<dbReference type="NCBIfam" id="NF008387">
    <property type="entry name" value="PRK11183.1"/>
    <property type="match status" value="1"/>
</dbReference>
<dbReference type="InterPro" id="IPR051264">
    <property type="entry name" value="FAD-oxidored/transferase_4"/>
</dbReference>
<dbReference type="InterPro" id="IPR036318">
    <property type="entry name" value="FAD-bd_PCMH-like_sf"/>
</dbReference>
<evidence type="ECO:0000256" key="1">
    <source>
        <dbReference type="ARBA" id="ARBA00001974"/>
    </source>
</evidence>
<organism evidence="10 11">
    <name type="scientific">Ruegeria profundi</name>
    <dbReference type="NCBI Taxonomy" id="1685378"/>
    <lineage>
        <taxon>Bacteria</taxon>
        <taxon>Pseudomonadati</taxon>
        <taxon>Pseudomonadota</taxon>
        <taxon>Alphaproteobacteria</taxon>
        <taxon>Rhodobacterales</taxon>
        <taxon>Roseobacteraceae</taxon>
        <taxon>Ruegeria</taxon>
    </lineage>
</organism>
<dbReference type="InterPro" id="IPR016167">
    <property type="entry name" value="FAD-bd_PCMH_sub1"/>
</dbReference>
<dbReference type="GO" id="GO:0055085">
    <property type="term" value="P:transmembrane transport"/>
    <property type="evidence" value="ECO:0007669"/>
    <property type="project" value="InterPro"/>
</dbReference>
<dbReference type="GO" id="GO:0102029">
    <property type="term" value="F:D-lactate dehydrogenase (quinone) activity"/>
    <property type="evidence" value="ECO:0007669"/>
    <property type="project" value="UniProtKB-EC"/>
</dbReference>
<keyword evidence="4 5" id="KW-0560">Oxidoreductase</keyword>
<evidence type="ECO:0000256" key="2">
    <source>
        <dbReference type="ARBA" id="ARBA00022630"/>
    </source>
</evidence>
<reference evidence="11" key="1">
    <citation type="submission" date="2015-12" db="EMBL/GenBank/DDBJ databases">
        <authorList>
            <person name="Zhang G."/>
            <person name="Stingl U."/>
        </authorList>
    </citation>
    <scope>NUCLEOTIDE SEQUENCE [LARGE SCALE GENOMIC DNA]</scope>
    <source>
        <strain evidence="11">ZGT108</strain>
    </source>
</reference>
<comment type="subcellular location">
    <subcellularLocation>
        <location evidence="5">Cell inner membrane</location>
        <topology evidence="5">Peripheral membrane protein</topology>
        <orientation evidence="5">Cytoplasmic side</orientation>
    </subcellularLocation>
</comment>
<dbReference type="STRING" id="1685378.AVO44_05375"/>
<dbReference type="Gene3D" id="3.30.43.10">
    <property type="entry name" value="Uridine Diphospho-n-acetylenolpyruvylglucosamine Reductase, domain 2"/>
    <property type="match status" value="1"/>
</dbReference>
<dbReference type="InterPro" id="IPR012256">
    <property type="entry name" value="D_lactate_DH"/>
</dbReference>
<dbReference type="Proteomes" id="UP000053690">
    <property type="component" value="Unassembled WGS sequence"/>
</dbReference>
<dbReference type="GO" id="GO:0071949">
    <property type="term" value="F:FAD binding"/>
    <property type="evidence" value="ECO:0007669"/>
    <property type="project" value="InterPro"/>
</dbReference>
<dbReference type="EMBL" id="LQBP01000002">
    <property type="protein sequence ID" value="KUJ81286.1"/>
    <property type="molecule type" value="Genomic_DNA"/>
</dbReference>
<dbReference type="OrthoDB" id="9772552at2"/>
<comment type="function">
    <text evidence="5 6">Catalyzes the oxidation of D-lactate to pyruvate.</text>
</comment>
<dbReference type="InterPro" id="IPR006094">
    <property type="entry name" value="Oxid_FAD_bind_N"/>
</dbReference>